<name>A0A072NG51_SCHAZ</name>
<dbReference type="InterPro" id="IPR002509">
    <property type="entry name" value="NODB_dom"/>
</dbReference>
<proteinExistence type="predicted"/>
<dbReference type="AlphaFoldDB" id="A0A072NG51"/>
<dbReference type="InterPro" id="IPR014132">
    <property type="entry name" value="PdaB-like"/>
</dbReference>
<dbReference type="Gene3D" id="3.20.20.370">
    <property type="entry name" value="Glycoside hydrolase/deacetylase"/>
    <property type="match status" value="1"/>
</dbReference>
<dbReference type="InterPro" id="IPR050248">
    <property type="entry name" value="Polysacc_deacetylase_ArnD"/>
</dbReference>
<dbReference type="PATRIC" id="fig|1348973.3.peg.4234"/>
<dbReference type="GO" id="GO:0005975">
    <property type="term" value="P:carbohydrate metabolic process"/>
    <property type="evidence" value="ECO:0007669"/>
    <property type="project" value="InterPro"/>
</dbReference>
<keyword evidence="1" id="KW-1133">Transmembrane helix</keyword>
<dbReference type="Proteomes" id="UP000027936">
    <property type="component" value="Unassembled WGS sequence"/>
</dbReference>
<gene>
    <name evidence="3" type="ORF">M670_04357</name>
</gene>
<evidence type="ECO:0000313" key="3">
    <source>
        <dbReference type="EMBL" id="KEF36521.1"/>
    </source>
</evidence>
<dbReference type="GO" id="GO:0016020">
    <property type="term" value="C:membrane"/>
    <property type="evidence" value="ECO:0007669"/>
    <property type="project" value="TreeGrafter"/>
</dbReference>
<dbReference type="RefSeq" id="WP_035198210.1">
    <property type="nucleotide sequence ID" value="NZ_JJRY01000026.1"/>
</dbReference>
<keyword evidence="1" id="KW-0472">Membrane</keyword>
<dbReference type="GO" id="GO:0016810">
    <property type="term" value="F:hydrolase activity, acting on carbon-nitrogen (but not peptide) bonds"/>
    <property type="evidence" value="ECO:0007669"/>
    <property type="project" value="InterPro"/>
</dbReference>
<evidence type="ECO:0000259" key="2">
    <source>
        <dbReference type="PROSITE" id="PS51677"/>
    </source>
</evidence>
<feature type="domain" description="NodB homology" evidence="2">
    <location>
        <begin position="56"/>
        <end position="236"/>
    </location>
</feature>
<dbReference type="NCBIfam" id="TIGR02764">
    <property type="entry name" value="spore_ybaN_pdaB"/>
    <property type="match status" value="1"/>
</dbReference>
<organism evidence="3 4">
    <name type="scientific">Schinkia azotoformans MEV2011</name>
    <dbReference type="NCBI Taxonomy" id="1348973"/>
    <lineage>
        <taxon>Bacteria</taxon>
        <taxon>Bacillati</taxon>
        <taxon>Bacillota</taxon>
        <taxon>Bacilli</taxon>
        <taxon>Bacillales</taxon>
        <taxon>Bacillaceae</taxon>
        <taxon>Calidifontibacillus/Schinkia group</taxon>
        <taxon>Schinkia</taxon>
    </lineage>
</organism>
<evidence type="ECO:0000256" key="1">
    <source>
        <dbReference type="SAM" id="Phobius"/>
    </source>
</evidence>
<dbReference type="PROSITE" id="PS51677">
    <property type="entry name" value="NODB"/>
    <property type="match status" value="1"/>
</dbReference>
<reference evidence="3 4" key="1">
    <citation type="submission" date="2014-04" db="EMBL/GenBank/DDBJ databases">
        <title>Draft genome sequence of Bacillus azotoformans MEV2011, a (co-) denitrifying strain unable to grow in the presence of oxygen.</title>
        <authorList>
            <person name="Nielsen M."/>
            <person name="Schreiber L."/>
            <person name="Finster K."/>
            <person name="Schramm A."/>
        </authorList>
    </citation>
    <scope>NUCLEOTIDE SEQUENCE [LARGE SCALE GENOMIC DNA]</scope>
    <source>
        <strain evidence="3 4">MEV2011</strain>
    </source>
</reference>
<dbReference type="Pfam" id="PF01522">
    <property type="entry name" value="Polysacc_deac_1"/>
    <property type="match status" value="1"/>
</dbReference>
<keyword evidence="1" id="KW-0812">Transmembrane</keyword>
<dbReference type="SUPFAM" id="SSF88713">
    <property type="entry name" value="Glycoside hydrolase/deacetylase"/>
    <property type="match status" value="1"/>
</dbReference>
<dbReference type="PANTHER" id="PTHR10587:SF128">
    <property type="entry name" value="POLYSACCHARIDE DEACETYLASE PDAB-RELATED"/>
    <property type="match status" value="1"/>
</dbReference>
<dbReference type="PANTHER" id="PTHR10587">
    <property type="entry name" value="GLYCOSYL TRANSFERASE-RELATED"/>
    <property type="match status" value="1"/>
</dbReference>
<feature type="transmembrane region" description="Helical" evidence="1">
    <location>
        <begin position="12"/>
        <end position="32"/>
    </location>
</feature>
<accession>A0A072NG51</accession>
<evidence type="ECO:0000313" key="4">
    <source>
        <dbReference type="Proteomes" id="UP000027936"/>
    </source>
</evidence>
<protein>
    <submittedName>
        <fullName evidence="3">Polysaccharide deacetylase family sporulation protein PdaB</fullName>
    </submittedName>
</protein>
<sequence length="253" mass="28507">MKFFYVINGRRLKQSLIIIIAAFFTASILYMGNQQQSVFSTKEGPMAIYKGEKAGKNIALTFDINWGDEQADKILDVLKNEGIKNTTFFISASWAERHPQVVERIVKEGHDIGSMGYHYRNYTDWDERKIKRDILLADTTLKKLGLKDVKFLRTPNGNFNKKILKIADSYGYSIVHYSIDSKDYTNPGVEKIVENVVPNVSAGDIVLLHASDSATQTDKALPLIIKGLKSKNLQSVTVDELISNAEIRSSEIK</sequence>
<dbReference type="OrthoDB" id="9806342at2"/>
<dbReference type="InterPro" id="IPR011330">
    <property type="entry name" value="Glyco_hydro/deAcase_b/a-brl"/>
</dbReference>
<comment type="caution">
    <text evidence="3">The sequence shown here is derived from an EMBL/GenBank/DDBJ whole genome shotgun (WGS) entry which is preliminary data.</text>
</comment>
<dbReference type="EMBL" id="JJRY01000026">
    <property type="protein sequence ID" value="KEF36521.1"/>
    <property type="molecule type" value="Genomic_DNA"/>
</dbReference>